<comment type="catalytic activity">
    <reaction evidence="1 9 10">
        <text>[protein]-peptidylproline (omega=180) = [protein]-peptidylproline (omega=0)</text>
        <dbReference type="Rhea" id="RHEA:16237"/>
        <dbReference type="Rhea" id="RHEA-COMP:10747"/>
        <dbReference type="Rhea" id="RHEA-COMP:10748"/>
        <dbReference type="ChEBI" id="CHEBI:83833"/>
        <dbReference type="ChEBI" id="CHEBI:83834"/>
        <dbReference type="EC" id="5.2.1.8"/>
    </reaction>
</comment>
<evidence type="ECO:0000256" key="10">
    <source>
        <dbReference type="RuleBase" id="RU003915"/>
    </source>
</evidence>
<dbReference type="Proteomes" id="UP001409585">
    <property type="component" value="Unassembled WGS sequence"/>
</dbReference>
<dbReference type="GO" id="GO:0003755">
    <property type="term" value="F:peptidyl-prolyl cis-trans isomerase activity"/>
    <property type="evidence" value="ECO:0007669"/>
    <property type="project" value="UniProtKB-UniRule"/>
</dbReference>
<organism evidence="12 13">
    <name type="scientific">Halioxenophilus aromaticivorans</name>
    <dbReference type="NCBI Taxonomy" id="1306992"/>
    <lineage>
        <taxon>Bacteria</taxon>
        <taxon>Pseudomonadati</taxon>
        <taxon>Pseudomonadota</taxon>
        <taxon>Gammaproteobacteria</taxon>
        <taxon>Alteromonadales</taxon>
        <taxon>Alteromonadaceae</taxon>
        <taxon>Halioxenophilus</taxon>
    </lineage>
</organism>
<evidence type="ECO:0000259" key="11">
    <source>
        <dbReference type="PROSITE" id="PS50059"/>
    </source>
</evidence>
<dbReference type="PANTHER" id="PTHR47861">
    <property type="entry name" value="FKBP-TYPE PEPTIDYL-PROLYL CIS-TRANS ISOMERASE SLYD"/>
    <property type="match status" value="1"/>
</dbReference>
<evidence type="ECO:0000313" key="13">
    <source>
        <dbReference type="Proteomes" id="UP001409585"/>
    </source>
</evidence>
<evidence type="ECO:0000256" key="2">
    <source>
        <dbReference type="ARBA" id="ARBA00004496"/>
    </source>
</evidence>
<dbReference type="Gene3D" id="3.10.50.40">
    <property type="match status" value="1"/>
</dbReference>
<keyword evidence="13" id="KW-1185">Reference proteome</keyword>
<proteinExistence type="inferred from homology"/>
<evidence type="ECO:0000256" key="7">
    <source>
        <dbReference type="ARBA" id="ARBA00023235"/>
    </source>
</evidence>
<dbReference type="GO" id="GO:0042026">
    <property type="term" value="P:protein refolding"/>
    <property type="evidence" value="ECO:0007669"/>
    <property type="project" value="UniProtKB-ARBA"/>
</dbReference>
<dbReference type="Pfam" id="PF00254">
    <property type="entry name" value="FKBP_C"/>
    <property type="match status" value="1"/>
</dbReference>
<name>A0AAV3TZJ3_9ALTE</name>
<accession>A0AAV3TZJ3</accession>
<evidence type="ECO:0000256" key="9">
    <source>
        <dbReference type="PROSITE-ProRule" id="PRU00277"/>
    </source>
</evidence>
<dbReference type="PANTHER" id="PTHR47861:SF3">
    <property type="entry name" value="FKBP-TYPE PEPTIDYL-PROLYL CIS-TRANS ISOMERASE SLYD"/>
    <property type="match status" value="1"/>
</dbReference>
<evidence type="ECO:0000256" key="6">
    <source>
        <dbReference type="ARBA" id="ARBA00023186"/>
    </source>
</evidence>
<keyword evidence="6" id="KW-0143">Chaperone</keyword>
<dbReference type="SUPFAM" id="SSF54534">
    <property type="entry name" value="FKBP-like"/>
    <property type="match status" value="1"/>
</dbReference>
<protein>
    <recommendedName>
        <fullName evidence="10">Peptidyl-prolyl cis-trans isomerase</fullName>
        <ecNumber evidence="10">5.2.1.8</ecNumber>
    </recommendedName>
</protein>
<evidence type="ECO:0000256" key="8">
    <source>
        <dbReference type="ARBA" id="ARBA00037071"/>
    </source>
</evidence>
<comment type="subcellular location">
    <subcellularLocation>
        <location evidence="2">Cytoplasm</location>
    </subcellularLocation>
</comment>
<keyword evidence="4" id="KW-0963">Cytoplasm</keyword>
<evidence type="ECO:0000256" key="5">
    <source>
        <dbReference type="ARBA" id="ARBA00023110"/>
    </source>
</evidence>
<feature type="domain" description="PPIase FKBP-type" evidence="11">
    <location>
        <begin position="6"/>
        <end position="84"/>
    </location>
</feature>
<dbReference type="InterPro" id="IPR046357">
    <property type="entry name" value="PPIase_dom_sf"/>
</dbReference>
<evidence type="ECO:0000256" key="1">
    <source>
        <dbReference type="ARBA" id="ARBA00000971"/>
    </source>
</evidence>
<sequence length="159" mass="17535">MLIDKDSVVQFHYSVKENDQTLEDTYSDEPMLYLHGHNNLMPALEEALVGKAAGDDVVVTLPPEKAYGERVEKEPRRVPKKHLLTKGKISPGQIVQVNTEHGATEAVVIKVGLKNVDLDTNHPFAGKTLTFEVKILDVRAASQEEITHGHAHGIGGHHH</sequence>
<keyword evidence="5 9" id="KW-0697">Rotamase</keyword>
<comment type="function">
    <text evidence="8">Also involved in hydrogenase metallocenter assembly, probably by participating in the nickel insertion step. This function in hydrogenase biosynthesis requires chaperone activity and the presence of the metal-binding domain, but not PPIase activity.</text>
</comment>
<dbReference type="EMBL" id="BAABLX010000007">
    <property type="protein sequence ID" value="GAA4936240.1"/>
    <property type="molecule type" value="Genomic_DNA"/>
</dbReference>
<evidence type="ECO:0000256" key="3">
    <source>
        <dbReference type="ARBA" id="ARBA00006577"/>
    </source>
</evidence>
<dbReference type="InterPro" id="IPR001179">
    <property type="entry name" value="PPIase_FKBP_dom"/>
</dbReference>
<comment type="similarity">
    <text evidence="3 10">Belongs to the FKBP-type PPIase family.</text>
</comment>
<gene>
    <name evidence="12" type="ORF">GCM10025791_12430</name>
</gene>
<comment type="caution">
    <text evidence="12">The sequence shown here is derived from an EMBL/GenBank/DDBJ whole genome shotgun (WGS) entry which is preliminary data.</text>
</comment>
<dbReference type="AlphaFoldDB" id="A0AAV3TZJ3"/>
<keyword evidence="7 9" id="KW-0413">Isomerase</keyword>
<dbReference type="PROSITE" id="PS50059">
    <property type="entry name" value="FKBP_PPIASE"/>
    <property type="match status" value="1"/>
</dbReference>
<reference evidence="13" key="1">
    <citation type="journal article" date="2019" name="Int. J. Syst. Evol. Microbiol.">
        <title>The Global Catalogue of Microorganisms (GCM) 10K type strain sequencing project: providing services to taxonomists for standard genome sequencing and annotation.</title>
        <authorList>
            <consortium name="The Broad Institute Genomics Platform"/>
            <consortium name="The Broad Institute Genome Sequencing Center for Infectious Disease"/>
            <person name="Wu L."/>
            <person name="Ma J."/>
        </authorList>
    </citation>
    <scope>NUCLEOTIDE SEQUENCE [LARGE SCALE GENOMIC DNA]</scope>
    <source>
        <strain evidence="13">JCM 19134</strain>
    </source>
</reference>
<evidence type="ECO:0000313" key="12">
    <source>
        <dbReference type="EMBL" id="GAA4936240.1"/>
    </source>
</evidence>
<dbReference type="RefSeq" id="WP_345418712.1">
    <property type="nucleotide sequence ID" value="NZ_AP031496.1"/>
</dbReference>
<dbReference type="GO" id="GO:0005737">
    <property type="term" value="C:cytoplasm"/>
    <property type="evidence" value="ECO:0007669"/>
    <property type="project" value="UniProtKB-SubCell"/>
</dbReference>
<dbReference type="EC" id="5.2.1.8" evidence="10"/>
<evidence type="ECO:0000256" key="4">
    <source>
        <dbReference type="ARBA" id="ARBA00022490"/>
    </source>
</evidence>